<keyword evidence="5" id="KW-0677">Repeat</keyword>
<comment type="caution">
    <text evidence="9">The sequence shown here is derived from an EMBL/GenBank/DDBJ whole genome shotgun (WGS) entry which is preliminary data.</text>
</comment>
<protein>
    <submittedName>
        <fullName evidence="9">Uncharacterized protein</fullName>
    </submittedName>
</protein>
<keyword evidence="3" id="KW-0698">rRNA processing</keyword>
<dbReference type="AlphaFoldDB" id="A0AAD5S5N8"/>
<dbReference type="InterPro" id="IPR053826">
    <property type="entry name" value="WDR75"/>
</dbReference>
<evidence type="ECO:0000256" key="1">
    <source>
        <dbReference type="ARBA" id="ARBA00004604"/>
    </source>
</evidence>
<evidence type="ECO:0000256" key="8">
    <source>
        <dbReference type="SAM" id="MobiDB-lite"/>
    </source>
</evidence>
<evidence type="ECO:0000256" key="4">
    <source>
        <dbReference type="ARBA" id="ARBA00022574"/>
    </source>
</evidence>
<dbReference type="Proteomes" id="UP001212841">
    <property type="component" value="Unassembled WGS sequence"/>
</dbReference>
<dbReference type="GO" id="GO:0045943">
    <property type="term" value="P:positive regulation of transcription by RNA polymerase I"/>
    <property type="evidence" value="ECO:0007669"/>
    <property type="project" value="InterPro"/>
</dbReference>
<feature type="compositionally biased region" description="Basic and acidic residues" evidence="8">
    <location>
        <begin position="356"/>
        <end position="368"/>
    </location>
</feature>
<evidence type="ECO:0000256" key="7">
    <source>
        <dbReference type="ARBA" id="ARBA00023242"/>
    </source>
</evidence>
<name>A0AAD5S5N8_9FUNG</name>
<keyword evidence="6" id="KW-0804">Transcription</keyword>
<comment type="subcellular location">
    <subcellularLocation>
        <location evidence="1">Nucleus</location>
        <location evidence="1">Nucleolus</location>
    </subcellularLocation>
</comment>
<evidence type="ECO:0000256" key="2">
    <source>
        <dbReference type="ARBA" id="ARBA00022517"/>
    </source>
</evidence>
<gene>
    <name evidence="9" type="ORF">HK097_002201</name>
</gene>
<evidence type="ECO:0000256" key="6">
    <source>
        <dbReference type="ARBA" id="ARBA00023163"/>
    </source>
</evidence>
<dbReference type="GO" id="GO:0032040">
    <property type="term" value="C:small-subunit processome"/>
    <property type="evidence" value="ECO:0007669"/>
    <property type="project" value="InterPro"/>
</dbReference>
<proteinExistence type="predicted"/>
<dbReference type="GO" id="GO:2000234">
    <property type="term" value="P:positive regulation of rRNA processing"/>
    <property type="evidence" value="ECO:0007669"/>
    <property type="project" value="TreeGrafter"/>
</dbReference>
<keyword evidence="10" id="KW-1185">Reference proteome</keyword>
<dbReference type="EMBL" id="JADGJD010001467">
    <property type="protein sequence ID" value="KAJ3041685.1"/>
    <property type="molecule type" value="Genomic_DNA"/>
</dbReference>
<feature type="region of interest" description="Disordered" evidence="8">
    <location>
        <begin position="297"/>
        <end position="403"/>
    </location>
</feature>
<dbReference type="GO" id="GO:0003723">
    <property type="term" value="F:RNA binding"/>
    <property type="evidence" value="ECO:0007669"/>
    <property type="project" value="InterPro"/>
</dbReference>
<dbReference type="GO" id="GO:0006364">
    <property type="term" value="P:rRNA processing"/>
    <property type="evidence" value="ECO:0007669"/>
    <property type="project" value="UniProtKB-KW"/>
</dbReference>
<dbReference type="PANTHER" id="PTHR44215">
    <property type="entry name" value="WD REPEAT-CONTAINING PROTEIN 75"/>
    <property type="match status" value="1"/>
</dbReference>
<evidence type="ECO:0000256" key="3">
    <source>
        <dbReference type="ARBA" id="ARBA00022552"/>
    </source>
</evidence>
<keyword evidence="4" id="KW-0853">WD repeat</keyword>
<reference evidence="9" key="1">
    <citation type="submission" date="2020-05" db="EMBL/GenBank/DDBJ databases">
        <title>Phylogenomic resolution of chytrid fungi.</title>
        <authorList>
            <person name="Stajich J.E."/>
            <person name="Amses K."/>
            <person name="Simmons R."/>
            <person name="Seto K."/>
            <person name="Myers J."/>
            <person name="Bonds A."/>
            <person name="Quandt C.A."/>
            <person name="Barry K."/>
            <person name="Liu P."/>
            <person name="Grigoriev I."/>
            <person name="Longcore J.E."/>
            <person name="James T.Y."/>
        </authorList>
    </citation>
    <scope>NUCLEOTIDE SEQUENCE</scope>
    <source>
        <strain evidence="9">JEL0318</strain>
    </source>
</reference>
<organism evidence="9 10">
    <name type="scientific">Rhizophlyctis rosea</name>
    <dbReference type="NCBI Taxonomy" id="64517"/>
    <lineage>
        <taxon>Eukaryota</taxon>
        <taxon>Fungi</taxon>
        <taxon>Fungi incertae sedis</taxon>
        <taxon>Chytridiomycota</taxon>
        <taxon>Chytridiomycota incertae sedis</taxon>
        <taxon>Chytridiomycetes</taxon>
        <taxon>Rhizophlyctidales</taxon>
        <taxon>Rhizophlyctidaceae</taxon>
        <taxon>Rhizophlyctis</taxon>
    </lineage>
</organism>
<evidence type="ECO:0000313" key="9">
    <source>
        <dbReference type="EMBL" id="KAJ3041685.1"/>
    </source>
</evidence>
<dbReference type="PANTHER" id="PTHR44215:SF1">
    <property type="entry name" value="WD REPEAT-CONTAINING PROTEIN 75"/>
    <property type="match status" value="1"/>
</dbReference>
<keyword evidence="2" id="KW-0690">Ribosome biogenesis</keyword>
<sequence length="403" mass="43825">MGHVLGEGGWRGDVRRVEIVEGTEFMVCVVENRGEEKGKGGTKGKGEVVGQRVEVWNLLTCTVWWSVNTTVTHLFVDHKAKQFLTMANVEKGCALHLFDPKSPIPIHSHSLDRQIISASLITPTTKTARSKLIVLNDQFELVELEHPLADRSSSLPFTVTDSAPAEEESEVPGIFSNLYKKQEIKVAGAEKRFEGVDVVGGGNNVRVGELLSAPSHVVPPVSRIVRGVLEGWVRRREEVEEKGEEGNEGGLEEMEVDDLEGGNGMRETERVMDVGFMEEVFREMVLGVKPKEAAAVNGVNGQEHQQPRATTKPVKTEAKVNGTTPAAPASASPVKVKEESSVPAESPQKKKKGKKSVVEEEGPVKEEGQGEATPMDVDEEGEEAVKLKGSRSKKGKRKSGEGL</sequence>
<evidence type="ECO:0000313" key="10">
    <source>
        <dbReference type="Proteomes" id="UP001212841"/>
    </source>
</evidence>
<accession>A0AAD5S5N8</accession>
<evidence type="ECO:0000256" key="5">
    <source>
        <dbReference type="ARBA" id="ARBA00022737"/>
    </source>
</evidence>
<feature type="compositionally biased region" description="Basic residues" evidence="8">
    <location>
        <begin position="388"/>
        <end position="397"/>
    </location>
</feature>
<keyword evidence="7" id="KW-0539">Nucleus</keyword>
<feature type="compositionally biased region" description="Polar residues" evidence="8">
    <location>
        <begin position="299"/>
        <end position="309"/>
    </location>
</feature>